<evidence type="ECO:0000256" key="10">
    <source>
        <dbReference type="ARBA" id="ARBA00023304"/>
    </source>
</evidence>
<evidence type="ECO:0000256" key="7">
    <source>
        <dbReference type="ARBA" id="ARBA00022723"/>
    </source>
</evidence>
<dbReference type="GO" id="GO:0009097">
    <property type="term" value="P:isoleucine biosynthetic process"/>
    <property type="evidence" value="ECO:0007669"/>
    <property type="project" value="UniProtKB-UniPathway"/>
</dbReference>
<feature type="domain" description="Thiamine pyrophosphate enzyme central" evidence="13">
    <location>
        <begin position="341"/>
        <end position="484"/>
    </location>
</feature>
<reference evidence="17" key="3">
    <citation type="submission" date="2018-08" db="EMBL/GenBank/DDBJ databases">
        <authorList>
            <person name="Guldener U."/>
        </authorList>
    </citation>
    <scope>NUCLEOTIDE SEQUENCE</scope>
    <source>
        <strain evidence="17">UB2</strain>
    </source>
</reference>
<keyword evidence="9 11" id="KW-0786">Thiamine pyrophosphate</keyword>
<dbReference type="Pfam" id="PF02776">
    <property type="entry name" value="TPP_enzyme_N"/>
    <property type="match status" value="1"/>
</dbReference>
<evidence type="ECO:0000313" key="18">
    <source>
        <dbReference type="Proteomes" id="UP000179920"/>
    </source>
</evidence>
<comment type="cofactor">
    <cofactor evidence="11">
        <name>Mg(2+)</name>
        <dbReference type="ChEBI" id="CHEBI:18420"/>
    </cofactor>
    <text evidence="11">Binds 1 Mg(2+) ion per subunit.</text>
</comment>
<evidence type="ECO:0000259" key="13">
    <source>
        <dbReference type="Pfam" id="PF00205"/>
    </source>
</evidence>
<keyword evidence="6 11" id="KW-0808">Transferase</keyword>
<evidence type="ECO:0000256" key="12">
    <source>
        <dbReference type="SAM" id="MobiDB-lite"/>
    </source>
</evidence>
<feature type="region of interest" description="Disordered" evidence="12">
    <location>
        <begin position="78"/>
        <end position="105"/>
    </location>
</feature>
<dbReference type="InterPro" id="IPR029061">
    <property type="entry name" value="THDP-binding"/>
</dbReference>
<dbReference type="InterPro" id="IPR029035">
    <property type="entry name" value="DHS-like_NAD/FAD-binding_dom"/>
</dbReference>
<dbReference type="UniPathway" id="UPA00049">
    <property type="reaction ID" value="UER00059"/>
</dbReference>
<dbReference type="GO" id="GO:0005948">
    <property type="term" value="C:acetolactate synthase complex"/>
    <property type="evidence" value="ECO:0007669"/>
    <property type="project" value="TreeGrafter"/>
</dbReference>
<comment type="cofactor">
    <cofactor evidence="11">
        <name>thiamine diphosphate</name>
        <dbReference type="ChEBI" id="CHEBI:58937"/>
    </cofactor>
    <text evidence="11">Binds 1 thiamine pyrophosphate per subunit.</text>
</comment>
<dbReference type="InterPro" id="IPR012846">
    <property type="entry name" value="Acetolactate_synth_lsu"/>
</dbReference>
<dbReference type="GO" id="GO:0030976">
    <property type="term" value="F:thiamine pyrophosphate binding"/>
    <property type="evidence" value="ECO:0007669"/>
    <property type="project" value="UniProtKB-UniRule"/>
</dbReference>
<gene>
    <name evidence="17" type="ORF">UBRO2_04911</name>
    <name evidence="16" type="ORF">UBRO_05043</name>
</gene>
<evidence type="ECO:0000259" key="14">
    <source>
        <dbReference type="Pfam" id="PF02775"/>
    </source>
</evidence>
<evidence type="ECO:0000256" key="6">
    <source>
        <dbReference type="ARBA" id="ARBA00022679"/>
    </source>
</evidence>
<dbReference type="GO" id="GO:0003984">
    <property type="term" value="F:acetolactate synthase activity"/>
    <property type="evidence" value="ECO:0007669"/>
    <property type="project" value="UniProtKB-EC"/>
</dbReference>
<keyword evidence="5 11" id="KW-0028">Amino-acid biosynthesis</keyword>
<dbReference type="Gene3D" id="3.40.50.1220">
    <property type="entry name" value="TPP-binding domain"/>
    <property type="match status" value="1"/>
</dbReference>
<keyword evidence="19" id="KW-1185">Reference proteome</keyword>
<comment type="pathway">
    <text evidence="3 11">Amino-acid biosynthesis; L-valine biosynthesis; L-valine from pyruvate: step 1/4.</text>
</comment>
<evidence type="ECO:0000313" key="17">
    <source>
        <dbReference type="EMBL" id="SYW82789.1"/>
    </source>
</evidence>
<dbReference type="SUPFAM" id="SSF52518">
    <property type="entry name" value="Thiamin diphosphate-binding fold (THDP-binding)"/>
    <property type="match status" value="2"/>
</dbReference>
<dbReference type="EMBL" id="LT558124">
    <property type="protein sequence ID" value="SAM82712.1"/>
    <property type="molecule type" value="Genomic_DNA"/>
</dbReference>
<evidence type="ECO:0000313" key="16">
    <source>
        <dbReference type="EMBL" id="SAM82712.1"/>
    </source>
</evidence>
<dbReference type="PANTHER" id="PTHR18968:SF13">
    <property type="entry name" value="ACETOLACTATE SYNTHASE CATALYTIC SUBUNIT, MITOCHONDRIAL"/>
    <property type="match status" value="1"/>
</dbReference>
<sequence>MTSFAVQFARQQKHAFQAASKFSSSAAASTSNIVAGSASASSYASTPTASRTFSTARNNLTRSAQLARSHLTRYISTNQPKEQAAAQPAAGVRPEPSPAFQQSPQNIAPLSSRYDANALDESFVGMSGGAIFHEMMLRHDVRHVFGYPGGAILPVFDAIYNSKHFDFVLPRREDGAGHMAEGYARVTGKPGVILVTSGPGATNVITPMQDAMSDGTPLVVFCGQVATSAIGSDAFQEADVVGISRSCTKWNVMVKDIAELPRRINEAFKIATSGRPGPVLVDLPKDVTAGILRQAIPYSQTQPNMITNLPSRQVARNRRGATFQQNSQIRSSEQDVLTHQLKQAARLIKIAKRPIIYAGQGILSSPDGPKLLAKLAKEHNIPVTTTLQGLGAFDELDPLSLHMLGMHGSAYANLAMQDADLIIALGARFDDRVTGRVDKFAPHARAAALENRGGIIHFEVMPKNINKVVQATCAIEGDVVANLGKLMPYLERKAPDRNEWHELIKSWKEAYPFTYEPSKEGELMKPQEVIEALDAAVADQKDNVIISTGVGQHQMWAAQHYRWRYPRTWVSSGGLGTMGFGLPSCIGAKVAAPEKIVVDIDGDASFSMTAMELATAAQYNIGVKVLVLNNEFQGMVVQWQDLFYEKRYSHTEMHNPNFVKLAESMGVKAIRCDNFKDLPAKMKEFIEYDNNKPILFEARITKNEHVYPFCPASAGLHELIVHPSLKPIPKKI</sequence>
<evidence type="ECO:0000256" key="2">
    <source>
        <dbReference type="ARBA" id="ARBA00004974"/>
    </source>
</evidence>
<dbReference type="GO" id="GO:0050660">
    <property type="term" value="F:flavin adenine dinucleotide binding"/>
    <property type="evidence" value="ECO:0007669"/>
    <property type="project" value="InterPro"/>
</dbReference>
<comment type="similarity">
    <text evidence="4 11">Belongs to the TPP enzyme family.</text>
</comment>
<evidence type="ECO:0000256" key="5">
    <source>
        <dbReference type="ARBA" id="ARBA00022605"/>
    </source>
</evidence>
<reference evidence="16" key="2">
    <citation type="submission" date="2016-04" db="EMBL/GenBank/DDBJ databases">
        <authorList>
            <person name="Evans L.H."/>
            <person name="Alamgir A."/>
            <person name="Owens N."/>
            <person name="Weber N.D."/>
            <person name="Virtaneva K."/>
            <person name="Barbian K."/>
            <person name="Babar A."/>
            <person name="Rosenke K."/>
        </authorList>
    </citation>
    <scope>NUCLEOTIDE SEQUENCE</scope>
    <source>
        <strain evidence="16">UB2112</strain>
    </source>
</reference>
<evidence type="ECO:0000256" key="11">
    <source>
        <dbReference type="RuleBase" id="RU003591"/>
    </source>
</evidence>
<dbReference type="OrthoDB" id="16262at2759"/>
<dbReference type="Proteomes" id="UP000179920">
    <property type="component" value="Chromosome VIII"/>
</dbReference>
<evidence type="ECO:0000256" key="4">
    <source>
        <dbReference type="ARBA" id="ARBA00007812"/>
    </source>
</evidence>
<evidence type="ECO:0000313" key="19">
    <source>
        <dbReference type="Proteomes" id="UP000658997"/>
    </source>
</evidence>
<evidence type="ECO:0000256" key="3">
    <source>
        <dbReference type="ARBA" id="ARBA00005025"/>
    </source>
</evidence>
<dbReference type="Gene3D" id="3.40.50.970">
    <property type="match status" value="2"/>
</dbReference>
<dbReference type="Proteomes" id="UP000658997">
    <property type="component" value="Unassembled WGS sequence"/>
</dbReference>
<protein>
    <recommendedName>
        <fullName evidence="11">Acetolactate synthase</fullName>
        <ecNumber evidence="11">2.2.1.6</ecNumber>
    </recommendedName>
</protein>
<dbReference type="GO" id="GO:0005739">
    <property type="term" value="C:mitochondrion"/>
    <property type="evidence" value="ECO:0007669"/>
    <property type="project" value="UniProtKB-SubCell"/>
</dbReference>
<dbReference type="CDD" id="cd07035">
    <property type="entry name" value="TPP_PYR_POX_like"/>
    <property type="match status" value="1"/>
</dbReference>
<reference evidence="18" key="1">
    <citation type="submission" date="2016-04" db="EMBL/GenBank/DDBJ databases">
        <authorList>
            <person name="Guldener U."/>
            <person name="Guldener U."/>
        </authorList>
    </citation>
    <scope>NUCLEOTIDE SEQUENCE [LARGE SCALE GENOMIC DNA]</scope>
    <source>
        <strain evidence="18">UB2112</strain>
    </source>
</reference>
<dbReference type="PROSITE" id="PS00187">
    <property type="entry name" value="TPP_ENZYMES"/>
    <property type="match status" value="1"/>
</dbReference>
<dbReference type="FunFam" id="3.40.50.1220:FF:000008">
    <property type="entry name" value="Acetolactate synthase"/>
    <property type="match status" value="1"/>
</dbReference>
<dbReference type="Pfam" id="PF00205">
    <property type="entry name" value="TPP_enzyme_M"/>
    <property type="match status" value="1"/>
</dbReference>
<dbReference type="PANTHER" id="PTHR18968">
    <property type="entry name" value="THIAMINE PYROPHOSPHATE ENZYMES"/>
    <property type="match status" value="1"/>
</dbReference>
<feature type="domain" description="Thiamine pyrophosphate enzyme TPP-binding" evidence="14">
    <location>
        <begin position="549"/>
        <end position="697"/>
    </location>
</feature>
<evidence type="ECO:0000256" key="8">
    <source>
        <dbReference type="ARBA" id="ARBA00022842"/>
    </source>
</evidence>
<dbReference type="CDD" id="cd02015">
    <property type="entry name" value="TPP_AHAS"/>
    <property type="match status" value="1"/>
</dbReference>
<feature type="domain" description="Thiamine pyrophosphate enzyme N-terminal TPP-binding" evidence="15">
    <location>
        <begin position="126"/>
        <end position="241"/>
    </location>
</feature>
<dbReference type="InterPro" id="IPR012000">
    <property type="entry name" value="Thiamin_PyroP_enz_cen_dom"/>
</dbReference>
<dbReference type="NCBIfam" id="TIGR00118">
    <property type="entry name" value="acolac_lg"/>
    <property type="match status" value="1"/>
</dbReference>
<dbReference type="InterPro" id="IPR012001">
    <property type="entry name" value="Thiamin_PyroP_enz_TPP-bd_dom"/>
</dbReference>
<dbReference type="InterPro" id="IPR039368">
    <property type="entry name" value="AHAS_TPP"/>
</dbReference>
<dbReference type="EMBL" id="ULHB01000129">
    <property type="protein sequence ID" value="SYW82789.1"/>
    <property type="molecule type" value="Genomic_DNA"/>
</dbReference>
<keyword evidence="8 11" id="KW-0460">Magnesium</keyword>
<dbReference type="SUPFAM" id="SSF52467">
    <property type="entry name" value="DHS-like NAD/FAD-binding domain"/>
    <property type="match status" value="1"/>
</dbReference>
<dbReference type="AlphaFoldDB" id="A0A1K0H569"/>
<keyword evidence="10 11" id="KW-0100">Branched-chain amino acid biosynthesis</keyword>
<dbReference type="InterPro" id="IPR045229">
    <property type="entry name" value="TPP_enz"/>
</dbReference>
<dbReference type="UniPathway" id="UPA00047">
    <property type="reaction ID" value="UER00055"/>
</dbReference>
<dbReference type="InterPro" id="IPR000399">
    <property type="entry name" value="TPP-bd_CS"/>
</dbReference>
<name>A0A1K0H569_9BASI</name>
<evidence type="ECO:0000256" key="9">
    <source>
        <dbReference type="ARBA" id="ARBA00023052"/>
    </source>
</evidence>
<comment type="subcellular location">
    <subcellularLocation>
        <location evidence="1">Mitochondrion</location>
    </subcellularLocation>
</comment>
<evidence type="ECO:0000256" key="1">
    <source>
        <dbReference type="ARBA" id="ARBA00004173"/>
    </source>
</evidence>
<proteinExistence type="inferred from homology"/>
<dbReference type="InterPro" id="IPR011766">
    <property type="entry name" value="TPP_enzyme_TPP-bd"/>
</dbReference>
<organism evidence="16 18">
    <name type="scientific">Ustilago bromivora</name>
    <dbReference type="NCBI Taxonomy" id="307758"/>
    <lineage>
        <taxon>Eukaryota</taxon>
        <taxon>Fungi</taxon>
        <taxon>Dikarya</taxon>
        <taxon>Basidiomycota</taxon>
        <taxon>Ustilaginomycotina</taxon>
        <taxon>Ustilaginomycetes</taxon>
        <taxon>Ustilaginales</taxon>
        <taxon>Ustilaginaceae</taxon>
        <taxon>Ustilago</taxon>
    </lineage>
</organism>
<dbReference type="EC" id="2.2.1.6" evidence="11"/>
<accession>A0A1K0H569</accession>
<comment type="catalytic activity">
    <reaction evidence="11">
        <text>2 pyruvate + H(+) = (2S)-2-acetolactate + CO2</text>
        <dbReference type="Rhea" id="RHEA:25249"/>
        <dbReference type="ChEBI" id="CHEBI:15361"/>
        <dbReference type="ChEBI" id="CHEBI:15378"/>
        <dbReference type="ChEBI" id="CHEBI:16526"/>
        <dbReference type="ChEBI" id="CHEBI:58476"/>
        <dbReference type="EC" id="2.2.1.6"/>
    </reaction>
</comment>
<dbReference type="GO" id="GO:0000287">
    <property type="term" value="F:magnesium ion binding"/>
    <property type="evidence" value="ECO:0007669"/>
    <property type="project" value="UniProtKB-UniRule"/>
</dbReference>
<dbReference type="GO" id="GO:0009099">
    <property type="term" value="P:L-valine biosynthetic process"/>
    <property type="evidence" value="ECO:0007669"/>
    <property type="project" value="UniProtKB-UniPathway"/>
</dbReference>
<dbReference type="Pfam" id="PF02775">
    <property type="entry name" value="TPP_enzyme_C"/>
    <property type="match status" value="1"/>
</dbReference>
<dbReference type="FunFam" id="3.40.50.970:FF:000007">
    <property type="entry name" value="Acetolactate synthase"/>
    <property type="match status" value="1"/>
</dbReference>
<comment type="pathway">
    <text evidence="2 11">Amino-acid biosynthesis; L-isoleucine biosynthesis; L-isoleucine from 2-oxobutanoate: step 1/4.</text>
</comment>
<keyword evidence="7 11" id="KW-0479">Metal-binding</keyword>
<evidence type="ECO:0000259" key="15">
    <source>
        <dbReference type="Pfam" id="PF02776"/>
    </source>
</evidence>